<feature type="compositionally biased region" description="Polar residues" evidence="1">
    <location>
        <begin position="312"/>
        <end position="325"/>
    </location>
</feature>
<dbReference type="EnsemblMetazoa" id="XM_038197669.1">
    <property type="protein sequence ID" value="XP_038053597.1"/>
    <property type="gene ID" value="LOC119726053"/>
</dbReference>
<protein>
    <submittedName>
        <fullName evidence="2">Uncharacterized protein</fullName>
    </submittedName>
</protein>
<feature type="compositionally biased region" description="Basic and acidic residues" evidence="1">
    <location>
        <begin position="271"/>
        <end position="299"/>
    </location>
</feature>
<feature type="compositionally biased region" description="Basic and acidic residues" evidence="1">
    <location>
        <begin position="178"/>
        <end position="205"/>
    </location>
</feature>
<feature type="region of interest" description="Disordered" evidence="1">
    <location>
        <begin position="1"/>
        <end position="386"/>
    </location>
</feature>
<accession>A0A913ZPD8</accession>
<feature type="region of interest" description="Disordered" evidence="1">
    <location>
        <begin position="404"/>
        <end position="474"/>
    </location>
</feature>
<evidence type="ECO:0000256" key="1">
    <source>
        <dbReference type="SAM" id="MobiDB-lite"/>
    </source>
</evidence>
<organism evidence="2 3">
    <name type="scientific">Patiria miniata</name>
    <name type="common">Bat star</name>
    <name type="synonym">Asterina miniata</name>
    <dbReference type="NCBI Taxonomy" id="46514"/>
    <lineage>
        <taxon>Eukaryota</taxon>
        <taxon>Metazoa</taxon>
        <taxon>Echinodermata</taxon>
        <taxon>Eleutherozoa</taxon>
        <taxon>Asterozoa</taxon>
        <taxon>Asteroidea</taxon>
        <taxon>Valvatacea</taxon>
        <taxon>Valvatida</taxon>
        <taxon>Asterinidae</taxon>
        <taxon>Patiria</taxon>
    </lineage>
</organism>
<feature type="compositionally biased region" description="Basic and acidic residues" evidence="1">
    <location>
        <begin position="103"/>
        <end position="120"/>
    </location>
</feature>
<feature type="compositionally biased region" description="Basic and acidic residues" evidence="1">
    <location>
        <begin position="137"/>
        <end position="166"/>
    </location>
</feature>
<dbReference type="RefSeq" id="XP_038053597.1">
    <property type="nucleotide sequence ID" value="XM_038197669.1"/>
</dbReference>
<feature type="compositionally biased region" description="Basic and acidic residues" evidence="1">
    <location>
        <begin position="355"/>
        <end position="376"/>
    </location>
</feature>
<sequence length="600" mass="67436">MIPSDEQQRMKQLGHRDKPHLEVQLGGAKEQSKHKVATSSEDQRPRHMVGHRDKPKQEVQVGGAKGESKQKGTTSSEDQSPGQEEVVHRGTPQSEVQVGGAKEQSKQKEFISSEDQRLGQEKVVYCDEPQSEIQVEEESKQKGSTEREEQRPRHEVHGRLHRHEPGAVEEQGIQKHIRPSDEEQRPNQEEVGHRDKLQSEVKVTEVSRQTTSTTSEGQRPEHEEQDHLQRHDEEQRASQEEVGHLDKPQSEVQEKEKSRQKGSTTCNRQRQGHEEQDNLQRHDEEQRPSQEEVGHRETVEVQNQVAGAGEKNSPNVSMTSSQSPSFKYRLKRSILSLLPKRKKARDQKLVQEQMGDEHSRQADNQRAGFHEERKTQEGTLSSDGLCPKQEYVVHRDKLQQDVLVEGVKEQSKQKGTSSIGDQRLSREEVGHEAKHEPEVEVRVAREQRQQKGTTSSEGQIQNQREGGGTEPSIQKERIQSSEDYGLKRLTHQNPSHGQVDVVPRNPSEIQETLVRETTSQVGQIMQSPSSVQDIAPVGLQLGASSPSAAVLRCGPVQVQHVSVDSMHIGGANNPTFLGPVNDPTFTIIQNVAMPESSPGK</sequence>
<evidence type="ECO:0000313" key="3">
    <source>
        <dbReference type="Proteomes" id="UP000887568"/>
    </source>
</evidence>
<feature type="compositionally biased region" description="Polar residues" evidence="1">
    <location>
        <begin position="206"/>
        <end position="217"/>
    </location>
</feature>
<feature type="compositionally biased region" description="Polar residues" evidence="1">
    <location>
        <begin position="71"/>
        <end position="82"/>
    </location>
</feature>
<keyword evidence="3" id="KW-1185">Reference proteome</keyword>
<proteinExistence type="predicted"/>
<name>A0A913ZPD8_PATMI</name>
<feature type="compositionally biased region" description="Basic and acidic residues" evidence="1">
    <location>
        <begin position="423"/>
        <end position="449"/>
    </location>
</feature>
<feature type="compositionally biased region" description="Basic and acidic residues" evidence="1">
    <location>
        <begin position="1"/>
        <end position="21"/>
    </location>
</feature>
<dbReference type="GeneID" id="119726053"/>
<dbReference type="Proteomes" id="UP000887568">
    <property type="component" value="Unplaced"/>
</dbReference>
<feature type="compositionally biased region" description="Basic and acidic residues" evidence="1">
    <location>
        <begin position="218"/>
        <end position="259"/>
    </location>
</feature>
<evidence type="ECO:0000313" key="2">
    <source>
        <dbReference type="EnsemblMetazoa" id="XP_038053597.1"/>
    </source>
</evidence>
<feature type="compositionally biased region" description="Basic and acidic residues" evidence="1">
    <location>
        <begin position="41"/>
        <end position="57"/>
    </location>
</feature>
<reference evidence="2" key="1">
    <citation type="submission" date="2022-11" db="UniProtKB">
        <authorList>
            <consortium name="EnsemblMetazoa"/>
        </authorList>
    </citation>
    <scope>IDENTIFICATION</scope>
</reference>
<dbReference type="AlphaFoldDB" id="A0A913ZPD8"/>
<feature type="compositionally biased region" description="Polar residues" evidence="1">
    <location>
        <begin position="450"/>
        <end position="464"/>
    </location>
</feature>